<dbReference type="InterPro" id="IPR002035">
    <property type="entry name" value="VWF_A"/>
</dbReference>
<evidence type="ECO:0000256" key="2">
    <source>
        <dbReference type="SAM" id="Phobius"/>
    </source>
</evidence>
<dbReference type="SUPFAM" id="SSF53300">
    <property type="entry name" value="vWA-like"/>
    <property type="match status" value="1"/>
</dbReference>
<dbReference type="CDD" id="cd00198">
    <property type="entry name" value="vWFA"/>
    <property type="match status" value="1"/>
</dbReference>
<dbReference type="InterPro" id="IPR055382">
    <property type="entry name" value="DUF7601"/>
</dbReference>
<dbReference type="InterPro" id="IPR022464">
    <property type="entry name" value="Strep_pil_isopept_link"/>
</dbReference>
<protein>
    <recommendedName>
        <fullName evidence="3">VWFA domain-containing protein</fullName>
    </recommendedName>
</protein>
<feature type="domain" description="VWFA" evidence="3">
    <location>
        <begin position="56"/>
        <end position="356"/>
    </location>
</feature>
<evidence type="ECO:0000313" key="4">
    <source>
        <dbReference type="EMBL" id="PNV65915.1"/>
    </source>
</evidence>
<reference evidence="4 5" key="1">
    <citation type="journal article" date="2018" name="Int. J. Syst. Evol. Microbiol.">
        <title>Rubneribacter badeniensis gen. nov., sp. nov. and Enteroscipio rubneri gen. nov., sp. nov., new members of the Eggerthellaceae isolated from human faeces.</title>
        <authorList>
            <person name="Danylec N."/>
            <person name="Gobl A."/>
            <person name="Stoll D.A."/>
            <person name="Hetzer B."/>
            <person name="Kulling S.E."/>
            <person name="Huch M."/>
        </authorList>
    </citation>
    <scope>NUCLEOTIDE SEQUENCE [LARGE SCALE GENOMIC DNA]</scope>
    <source>
        <strain evidence="4 5">ResAG-85</strain>
    </source>
</reference>
<dbReference type="EMBL" id="PPEL01000013">
    <property type="protein sequence ID" value="PNV65915.1"/>
    <property type="molecule type" value="Genomic_DNA"/>
</dbReference>
<dbReference type="Gene3D" id="2.60.40.1140">
    <property type="entry name" value="Collagen-binding surface protein Cna, B-type domain"/>
    <property type="match status" value="1"/>
</dbReference>
<feature type="transmembrane region" description="Helical" evidence="2">
    <location>
        <begin position="2572"/>
        <end position="2592"/>
    </location>
</feature>
<dbReference type="Gene3D" id="3.40.50.410">
    <property type="entry name" value="von Willebrand factor, type A domain"/>
    <property type="match status" value="1"/>
</dbReference>
<gene>
    <name evidence="4" type="ORF">C2L80_04085</name>
</gene>
<dbReference type="InterPro" id="IPR036465">
    <property type="entry name" value="vWFA_dom_sf"/>
</dbReference>
<accession>A0A2K2U6E9</accession>
<organism evidence="4 5">
    <name type="scientific">Rubneribacter badeniensis</name>
    <dbReference type="NCBI Taxonomy" id="2070688"/>
    <lineage>
        <taxon>Bacteria</taxon>
        <taxon>Bacillati</taxon>
        <taxon>Actinomycetota</taxon>
        <taxon>Coriobacteriia</taxon>
        <taxon>Eggerthellales</taxon>
        <taxon>Eggerthellaceae</taxon>
        <taxon>Rubneribacter</taxon>
    </lineage>
</organism>
<dbReference type="NCBIfam" id="TIGR03786">
    <property type="entry name" value="strep_pil_rpt"/>
    <property type="match status" value="8"/>
</dbReference>
<dbReference type="PROSITE" id="PS50234">
    <property type="entry name" value="VWFA"/>
    <property type="match status" value="1"/>
</dbReference>
<keyword evidence="2" id="KW-0812">Transmembrane</keyword>
<dbReference type="Pfam" id="PF00092">
    <property type="entry name" value="VWA"/>
    <property type="match status" value="1"/>
</dbReference>
<keyword evidence="2" id="KW-1133">Transmembrane helix</keyword>
<dbReference type="Pfam" id="PF24547">
    <property type="entry name" value="DUF7601"/>
    <property type="match status" value="1"/>
</dbReference>
<dbReference type="InterPro" id="IPR038174">
    <property type="entry name" value="Strep_pil_link_sf"/>
</dbReference>
<evidence type="ECO:0000313" key="5">
    <source>
        <dbReference type="Proteomes" id="UP000236488"/>
    </source>
</evidence>
<evidence type="ECO:0000256" key="1">
    <source>
        <dbReference type="SAM" id="MobiDB-lite"/>
    </source>
</evidence>
<keyword evidence="5" id="KW-1185">Reference proteome</keyword>
<name>A0A2K2U6E9_9ACTN</name>
<keyword evidence="2" id="KW-0472">Membrane</keyword>
<dbReference type="SMART" id="SM00327">
    <property type="entry name" value="VWA"/>
    <property type="match status" value="1"/>
</dbReference>
<dbReference type="Gene3D" id="2.60.40.3050">
    <property type="match status" value="12"/>
</dbReference>
<feature type="region of interest" description="Disordered" evidence="1">
    <location>
        <begin position="2540"/>
        <end position="2564"/>
    </location>
</feature>
<dbReference type="Proteomes" id="UP000236488">
    <property type="component" value="Unassembled WGS sequence"/>
</dbReference>
<dbReference type="Pfam" id="PF12892">
    <property type="entry name" value="FctA"/>
    <property type="match status" value="12"/>
</dbReference>
<proteinExistence type="predicted"/>
<comment type="caution">
    <text evidence="4">The sequence shown here is derived from an EMBL/GenBank/DDBJ whole genome shotgun (WGS) entry which is preliminary data.</text>
</comment>
<evidence type="ECO:0000259" key="3">
    <source>
        <dbReference type="PROSITE" id="PS50234"/>
    </source>
</evidence>
<sequence>MGRIWTDKTVSAGNIELTGDIQDGIIEMDAGADFLVGLSALSSTSNLTTATNQPLDIVLVLDTSGSMAYAMDGSENLYNEVYGPQLDTSKAYYISSGWNGYREVTYSSDENEWGYRDGRRWRSVTPKENQGDWRNTQFYERESSRLEALQSAVKGFVSQTLEENQKQGDESLMHRIGIVTFSGGAEIEMGLTPVTADAAGRMNDTLDGLRANGGTEADEGIEAAQREMQSARDNAQKVVIFFTDGEPGNYAFDGTRAASVINTAGEMKEEDTLIYTIGIFEGADPSDTSDKTNNYMNAASSNYPDATATGTKGGADNAWNPSDGTLSVDFGVREKDADYYKATSDADELNNIFREIFEDIKTPGSSPTETTDGFGMDGYITFTDTLGKYMEVKGDTMTVVFANEKKIGTRQEDGTIFKFEGKFEGNGVYQEADLSNLIVTVTPGQDGEGDTVTVKVPAQLIPLRNYGIDTDEDGTVSMSTAKAYPIRIFYSVGLKDGVDELLAKPDANMTDYIAANKTENGEVNFYSNDYTKGSDTGNTTAEFTPATSNKFYYFTENTPLYTDPECMQRATLNDLEGNSGVETVYYKNDYFKQEGTAGIPVPDHISIPVAAFTTVHAGHYGSDAEGAFMKAGTARLNRTSDFDCVKGEDQFSSNETGTATKYIFPDWVGEKSIKVSLGNNGKRSVEQPATLEVSKNVEAADGFDGKLADYQQKDFTFNFTFTNVPNDSYQAEVKNAEGATVGNPFELSIQDGAATHSLKHGETLYIYGLPANATYTVAEDLTTTPGFTSQVTSGTAEGNLAAGKNAAVEFTNTYQASPVTELPAEYAISVEKILENRNWRDADEFTFGISGVNDTPAFNPATVTIKGTDANKTASFSKVTFDKPGKYTYDVWEQDEPESPIPGINYSNESYRVVITVADDGEGALEVTGVTMTKMRGEGEQGVDVPNRVATFTNSYAPDDATQAIVAVKSYDDKSGGANPFTPGKFKVQLKALGGYETVGGSSENYTVEAADVPMPADAAEGSTTVEIGNVSTEFRSKDITFDGNDVGFTYEYELTELPGSEEGMTYDTATKRVVKLVVEEVPAQGDDPVTIKATQQPVKDDVVFENVYNPTDVVLSDETKTAISGTKTMVGRDMLGGESFEFVLTPTGNTLEAIDSGAVMGITEDGLKATASGGEKGVTVPFAFGGEAGITFTKVGTYTFDMKENAPSDTDNLKYDRHTCEVTVTVTLNKAEGKLEASVVYGSVDAPTNSFTNTYTNSTSYGELTNGGLEVSKTMTGRTMDNGEFAFTIAGVEHGGSVPAADAEAKLADADKSFTNDRTAASVAWTVKKLADVTFTQDDAGKTFSYLVDEAEPTDAEKKPGVTYDKSEYRVDITVSDDGEGNMSAKTTITRVKDAEGATANDTVNVVAFANAYQPGEVTIDSGADNALAVTKQVEGAPATEAFNFELTLDGDASAVFEGSGEGKTAFDGMSATTQESLADGATETLKFGDITFTEAGTYTFKVTETSQDDEKSGWTYDNEPKTITVVVTDKAEDGTYADTLRIESITGNNPTVTNTYAAKPVIIGGEGAEKSLTVQKTVMGRDNAEDFSFTLAPVDEGDDKWGNVEPVAGFDKTVNITDDFKAGEDKRATWGAISFNAVGIYDFTVEEVQGRDDVVDGWKYDNHTATIIVTVTDDGYDGQLDATIEYKNDTAEVDADKNVTDAAAFTNSYTAGPNEGVDWTSAALTKVFTGKAWEDEEFEFAIEADSAKTPDGAAIDPIPMPAEDTKTVGAPEDGGNTATFDFGNITFTTPGTYIYKVTETKGDLPGVTYDGGTATVTVEVSDSGAGKLAAVATVANGEFANEYKSSLDYNAKGGLTLVKNLDGRSIAADQFSFEVAPTNDDAKAKTGADAKTITVSAASMNKKTGVATSTASVFDSLVFNEADAGKTFTYTVKENGTAPTGYTYDGTTYTVSIAVADDGKGVMTVKTTVSADGKDDVVYTYTVADEAAPRAEVVFNNSYDATGSIPATGEGALKAHKELTGRDLVSGEFTFTVKDDKGNQVATGANDANGAISFGEISYSIDSLKDMVAQGIAEVTDENGVATYAINYTVAEDIAGLAEAGVTATVSSFSITVNVVDNGSGTLAVSIDYGNAGSELVFENTYGAKDENLAVKGQKVVKGVEGKDLNVPALKGGEFTFTLSGEVGAPMPENATAQNDSAGNVEFDPITYTLENVWPEDVAADNGDEGGVEALSEPAGQVRSKTFTYTVAESGGMSGVTNEGGVKTFTVTVTDNGKGNLTAAVTEPSGGAAFTFTNTYDVTETSSSPTDGAVTVAKSLVGRDLQAGEFEFTMTDQMTGEVVATAKNEADGTVSFPAIPFSEQGTHTYTIAETDNKLGGVTYDPATYTATATVTDDGQGNLSVAWTVTRGEEQVKEIVFENTYEAAPTSIVFNAKKELVGRELKEGEFTFELRENGEVVGTATNDAEGKVVFEAVPYTEVGSHIYEIAEVKGSDSTITYDDAVYTVTVNVTDKDDSGAATGKLSAADWAYGENGAPVFENTYTAPEEPKPLPPADDAGDGNTLVKTGDAAPTALLASGALAVAVVACGTALRLRRSRRNGR</sequence>